<dbReference type="InterPro" id="IPR033479">
    <property type="entry name" value="dCache_1"/>
</dbReference>
<evidence type="ECO:0000256" key="7">
    <source>
        <dbReference type="ARBA" id="ARBA00022989"/>
    </source>
</evidence>
<organism evidence="11 12">
    <name type="scientific">Azomonas agilis</name>
    <dbReference type="NCBI Taxonomy" id="116849"/>
    <lineage>
        <taxon>Bacteria</taxon>
        <taxon>Pseudomonadati</taxon>
        <taxon>Pseudomonadota</taxon>
        <taxon>Gammaproteobacteria</taxon>
        <taxon>Pseudomonadales</taxon>
        <taxon>Pseudomonadaceae</taxon>
        <taxon>Azomonas</taxon>
    </lineage>
</organism>
<dbReference type="SMART" id="SM00267">
    <property type="entry name" value="GGDEF"/>
    <property type="match status" value="1"/>
</dbReference>
<evidence type="ECO:0000256" key="9">
    <source>
        <dbReference type="ARBA" id="ARBA00034247"/>
    </source>
</evidence>
<dbReference type="PROSITE" id="PS50887">
    <property type="entry name" value="GGDEF"/>
    <property type="match status" value="1"/>
</dbReference>
<dbReference type="PANTHER" id="PTHR45138">
    <property type="entry name" value="REGULATORY COMPONENTS OF SENSORY TRANSDUCTION SYSTEM"/>
    <property type="match status" value="1"/>
</dbReference>
<dbReference type="EMBL" id="VLKG01000001">
    <property type="protein sequence ID" value="TWH77389.1"/>
    <property type="molecule type" value="Genomic_DNA"/>
</dbReference>
<sequence length="529" mass="59134">MPIFSAIQLRMDLRSLILLLVVSSGLLILLSTLSAARQVQRDALIESTLEGNQVYATRLAKTLEHYLQDAQYALSYVANHMEHSPEAVREATQRLQQQNHYFNSVFRVDAEGRVISIWPAHLQYMEGQLLNTAGNHAALTQQQPMITPPYVSKAGNWIIQMSYPIKDAQGHYQGYLGGSIYLHDGPLQRLIDQHPFQNGTYVYVVSVQGQLIYHPEPQRIGEFAPQNSVVRQLMQGNSGSQRLINTQNIDMLAGYVALPSLGWGIVVQRPTQKTLSSLDMLMQDVIKHIAPLILVLLPLLWWLARSISAPLERLADNSLDMGSKSCIPQLQAVSGWYYEAQRMKQALLLGISATQEQLRQLKVDAHQDPLTGLYNRRGLEKALNELAASNQCFSAITLDIDFFKQVNDIYGHLQGDRVIQTIAQVMREQAKGKDILCRMGGEEFLMLLPQTSLSDACIVAEHLRHEVERHRPIPDQPLSISLGVASYTSASPYSPEQTLTLADQALYTAKRNGRNQVVSSPPLNSEPNA</sequence>
<protein>
    <recommendedName>
        <fullName evidence="4">diguanylate cyclase</fullName>
        <ecNumber evidence="4">2.7.7.65</ecNumber>
    </recommendedName>
</protein>
<comment type="catalytic activity">
    <reaction evidence="9">
        <text>2 GTP = 3',3'-c-di-GMP + 2 diphosphate</text>
        <dbReference type="Rhea" id="RHEA:24898"/>
        <dbReference type="ChEBI" id="CHEBI:33019"/>
        <dbReference type="ChEBI" id="CHEBI:37565"/>
        <dbReference type="ChEBI" id="CHEBI:58805"/>
        <dbReference type="EC" id="2.7.7.65"/>
    </reaction>
</comment>
<gene>
    <name evidence="11" type="ORF">LX59_00304</name>
</gene>
<dbReference type="Gene3D" id="3.30.70.270">
    <property type="match status" value="1"/>
</dbReference>
<dbReference type="GO" id="GO:1902201">
    <property type="term" value="P:negative regulation of bacterial-type flagellum-dependent cell motility"/>
    <property type="evidence" value="ECO:0007669"/>
    <property type="project" value="TreeGrafter"/>
</dbReference>
<dbReference type="RefSeq" id="WP_144570056.1">
    <property type="nucleotide sequence ID" value="NZ_VLKG01000001.1"/>
</dbReference>
<dbReference type="OrthoDB" id="9812260at2"/>
<dbReference type="InterPro" id="IPR029787">
    <property type="entry name" value="Nucleotide_cyclase"/>
</dbReference>
<evidence type="ECO:0000259" key="10">
    <source>
        <dbReference type="PROSITE" id="PS50887"/>
    </source>
</evidence>
<dbReference type="Proteomes" id="UP000319627">
    <property type="component" value="Unassembled WGS sequence"/>
</dbReference>
<dbReference type="SUPFAM" id="SSF55073">
    <property type="entry name" value="Nucleotide cyclase"/>
    <property type="match status" value="1"/>
</dbReference>
<comment type="subcellular location">
    <subcellularLocation>
        <location evidence="2">Cell inner membrane</location>
    </subcellularLocation>
    <subcellularLocation>
        <location evidence="3">Cell membrane</location>
        <topology evidence="3">Multi-pass membrane protein</topology>
    </subcellularLocation>
</comment>
<keyword evidence="7" id="KW-1133">Transmembrane helix</keyword>
<keyword evidence="8" id="KW-0472">Membrane</keyword>
<dbReference type="CDD" id="cd18774">
    <property type="entry name" value="PDC2_HK_sensor"/>
    <property type="match status" value="1"/>
</dbReference>
<evidence type="ECO:0000256" key="8">
    <source>
        <dbReference type="ARBA" id="ARBA00023136"/>
    </source>
</evidence>
<keyword evidence="6" id="KW-0812">Transmembrane</keyword>
<dbReference type="PANTHER" id="PTHR45138:SF9">
    <property type="entry name" value="DIGUANYLATE CYCLASE DGCM-RELATED"/>
    <property type="match status" value="1"/>
</dbReference>
<dbReference type="GO" id="GO:0005886">
    <property type="term" value="C:plasma membrane"/>
    <property type="evidence" value="ECO:0007669"/>
    <property type="project" value="UniProtKB-SubCell"/>
</dbReference>
<dbReference type="InterPro" id="IPR043128">
    <property type="entry name" value="Rev_trsase/Diguanyl_cyclase"/>
</dbReference>
<comment type="cofactor">
    <cofactor evidence="1">
        <name>Mg(2+)</name>
        <dbReference type="ChEBI" id="CHEBI:18420"/>
    </cofactor>
</comment>
<dbReference type="Pfam" id="PF00990">
    <property type="entry name" value="GGDEF"/>
    <property type="match status" value="1"/>
</dbReference>
<dbReference type="GO" id="GO:0052621">
    <property type="term" value="F:diguanylate cyclase activity"/>
    <property type="evidence" value="ECO:0007669"/>
    <property type="project" value="UniProtKB-EC"/>
</dbReference>
<dbReference type="InterPro" id="IPR029151">
    <property type="entry name" value="Sensor-like_sf"/>
</dbReference>
<dbReference type="Pfam" id="PF02743">
    <property type="entry name" value="dCache_1"/>
    <property type="match status" value="1"/>
</dbReference>
<keyword evidence="12" id="KW-1185">Reference proteome</keyword>
<dbReference type="CDD" id="cd01949">
    <property type="entry name" value="GGDEF"/>
    <property type="match status" value="1"/>
</dbReference>
<dbReference type="Gene3D" id="3.30.450.20">
    <property type="entry name" value="PAS domain"/>
    <property type="match status" value="1"/>
</dbReference>
<proteinExistence type="predicted"/>
<feature type="domain" description="GGDEF" evidence="10">
    <location>
        <begin position="391"/>
        <end position="522"/>
    </location>
</feature>
<dbReference type="InterPro" id="IPR000160">
    <property type="entry name" value="GGDEF_dom"/>
</dbReference>
<dbReference type="FunFam" id="3.30.70.270:FF:000001">
    <property type="entry name" value="Diguanylate cyclase domain protein"/>
    <property type="match status" value="1"/>
</dbReference>
<evidence type="ECO:0000313" key="12">
    <source>
        <dbReference type="Proteomes" id="UP000319627"/>
    </source>
</evidence>
<evidence type="ECO:0000256" key="2">
    <source>
        <dbReference type="ARBA" id="ARBA00004533"/>
    </source>
</evidence>
<dbReference type="AlphaFoldDB" id="A0A562J2A6"/>
<evidence type="ECO:0000256" key="4">
    <source>
        <dbReference type="ARBA" id="ARBA00012528"/>
    </source>
</evidence>
<dbReference type="EC" id="2.7.7.65" evidence="4"/>
<dbReference type="GO" id="GO:0043709">
    <property type="term" value="P:cell adhesion involved in single-species biofilm formation"/>
    <property type="evidence" value="ECO:0007669"/>
    <property type="project" value="TreeGrafter"/>
</dbReference>
<dbReference type="SUPFAM" id="SSF103190">
    <property type="entry name" value="Sensory domain-like"/>
    <property type="match status" value="1"/>
</dbReference>
<evidence type="ECO:0000256" key="5">
    <source>
        <dbReference type="ARBA" id="ARBA00022475"/>
    </source>
</evidence>
<comment type="caution">
    <text evidence="11">The sequence shown here is derived from an EMBL/GenBank/DDBJ whole genome shotgun (WGS) entry which is preliminary data.</text>
</comment>
<name>A0A562J2A6_9GAMM</name>
<accession>A0A562J2A6</accession>
<dbReference type="CDD" id="cd18773">
    <property type="entry name" value="PDC1_HK_sensor"/>
    <property type="match status" value="1"/>
</dbReference>
<dbReference type="InterPro" id="IPR050469">
    <property type="entry name" value="Diguanylate_Cyclase"/>
</dbReference>
<evidence type="ECO:0000313" key="11">
    <source>
        <dbReference type="EMBL" id="TWH77389.1"/>
    </source>
</evidence>
<evidence type="ECO:0000256" key="1">
    <source>
        <dbReference type="ARBA" id="ARBA00001946"/>
    </source>
</evidence>
<evidence type="ECO:0000256" key="3">
    <source>
        <dbReference type="ARBA" id="ARBA00004651"/>
    </source>
</evidence>
<evidence type="ECO:0000256" key="6">
    <source>
        <dbReference type="ARBA" id="ARBA00022692"/>
    </source>
</evidence>
<dbReference type="NCBIfam" id="TIGR00254">
    <property type="entry name" value="GGDEF"/>
    <property type="match status" value="1"/>
</dbReference>
<keyword evidence="5" id="KW-1003">Cell membrane</keyword>
<reference evidence="11 12" key="1">
    <citation type="submission" date="2019-07" db="EMBL/GenBank/DDBJ databases">
        <title>Genomic Encyclopedia of Type Strains, Phase I: the one thousand microbial genomes (KMG-I) project.</title>
        <authorList>
            <person name="Kyrpides N."/>
        </authorList>
    </citation>
    <scope>NUCLEOTIDE SEQUENCE [LARGE SCALE GENOMIC DNA]</scope>
    <source>
        <strain evidence="11 12">DSM 375</strain>
    </source>
</reference>